<reference evidence="10" key="2">
    <citation type="journal article" date="2014" name="Mol. Biochem. Parasitol.">
        <title>Capturing the variant surface glycoprotein repertoire (the VSGnome) of Trypanosoma brucei Lister 427.</title>
        <authorList>
            <person name="Cross G.A."/>
            <person name="Kim H.S."/>
            <person name="Wickstead B."/>
        </authorList>
    </citation>
    <scope>NUCLEOTIDE SEQUENCE</scope>
    <source>
        <strain evidence="10">Lister 427</strain>
    </source>
</reference>
<evidence type="ECO:0000256" key="5">
    <source>
        <dbReference type="ARBA" id="ARBA00023180"/>
    </source>
</evidence>
<evidence type="ECO:0000256" key="2">
    <source>
        <dbReference type="ARBA" id="ARBA00022475"/>
    </source>
</evidence>
<evidence type="ECO:0000256" key="8">
    <source>
        <dbReference type="SAM" id="SignalP"/>
    </source>
</evidence>
<keyword evidence="3" id="KW-0336">GPI-anchor</keyword>
<comment type="subcellular location">
    <subcellularLocation>
        <location evidence="1">Cell membrane</location>
        <topology evidence="1">Lipid-anchor</topology>
        <topology evidence="1">GPI-anchor</topology>
    </subcellularLocation>
</comment>
<proteinExistence type="predicted"/>
<dbReference type="GO" id="GO:0098552">
    <property type="term" value="C:side of membrane"/>
    <property type="evidence" value="ECO:0007669"/>
    <property type="project" value="UniProtKB-KW"/>
</dbReference>
<evidence type="ECO:0000256" key="3">
    <source>
        <dbReference type="ARBA" id="ARBA00022622"/>
    </source>
</evidence>
<evidence type="ECO:0000256" key="4">
    <source>
        <dbReference type="ARBA" id="ARBA00023136"/>
    </source>
</evidence>
<keyword evidence="4" id="KW-0472">Membrane</keyword>
<feature type="region of interest" description="Disordered" evidence="7">
    <location>
        <begin position="172"/>
        <end position="204"/>
    </location>
</feature>
<keyword evidence="2" id="KW-1003">Cell membrane</keyword>
<feature type="compositionally biased region" description="Basic and acidic residues" evidence="7">
    <location>
        <begin position="317"/>
        <end position="329"/>
    </location>
</feature>
<dbReference type="GO" id="GO:0042783">
    <property type="term" value="P:symbiont-mediated evasion of host immune response"/>
    <property type="evidence" value="ECO:0007669"/>
    <property type="project" value="InterPro"/>
</dbReference>
<dbReference type="SUPFAM" id="SSF58087">
    <property type="entry name" value="Variant surface glycoprotein (N-terminal domain)"/>
    <property type="match status" value="1"/>
</dbReference>
<feature type="region of interest" description="Disordered" evidence="7">
    <location>
        <begin position="317"/>
        <end position="344"/>
    </location>
</feature>
<name>M4TC20_9TRYP</name>
<dbReference type="EMBL" id="KC613109">
    <property type="protein sequence ID" value="AGH60540.1"/>
    <property type="molecule type" value="Genomic_DNA"/>
</dbReference>
<feature type="domain" description="Trypanosome variant surface glycoprotein A-type N-terminal" evidence="9">
    <location>
        <begin position="21"/>
        <end position="300"/>
    </location>
</feature>
<keyword evidence="8" id="KW-0732">Signal</keyword>
<reference evidence="10" key="1">
    <citation type="submission" date="2013-02" db="EMBL/GenBank/DDBJ databases">
        <authorList>
            <person name="Cross G.A.M."/>
            <person name="Kim H.-S."/>
            <person name="Wickstead B."/>
        </authorList>
    </citation>
    <scope>NUCLEOTIDE SEQUENCE</scope>
    <source>
        <strain evidence="10">Lister 427</strain>
    </source>
</reference>
<evidence type="ECO:0000259" key="9">
    <source>
        <dbReference type="Pfam" id="PF00913"/>
    </source>
</evidence>
<feature type="compositionally biased region" description="Polar residues" evidence="7">
    <location>
        <begin position="178"/>
        <end position="204"/>
    </location>
</feature>
<dbReference type="Gene3D" id="3.90.150.10">
    <property type="entry name" value="Variant Surface Glycoprotein, subunit A domain 1"/>
    <property type="match status" value="1"/>
</dbReference>
<evidence type="ECO:0000256" key="6">
    <source>
        <dbReference type="ARBA" id="ARBA00023288"/>
    </source>
</evidence>
<dbReference type="Gene3D" id="1.10.470.10">
    <property type="entry name" value="Variant Surface Glycoprotein, subunit A, domain 2"/>
    <property type="match status" value="1"/>
</dbReference>
<feature type="chain" id="PRO_5004058371" evidence="8">
    <location>
        <begin position="23"/>
        <end position="344"/>
    </location>
</feature>
<protein>
    <submittedName>
        <fullName evidence="10">Variant surface glycoprotein 1620</fullName>
    </submittedName>
</protein>
<dbReference type="InterPro" id="IPR001812">
    <property type="entry name" value="Trypano_VSG_A_N_dom"/>
</dbReference>
<dbReference type="AlphaFoldDB" id="M4TC20"/>
<keyword evidence="6" id="KW-0449">Lipoprotein</keyword>
<sequence length="344" mass="37040">MIYTILLVTLAIGLLNPRPVRGAGSDKRPLLYATYSKLCTVADHLKRTPKRVSKFLTTASEAAKVANVVALKLRIKSAKEKTREKRLQMEALAHLMEEHAVRTVSEIQAEGPTWIRAAVTTSTLRARIAEGLSVFKEAKVGTGHCLNGQTPNQDGHTAFATQNCLKDDLEAAPDDAKSNQNELDGNGFKSGTDNTQPVSTSSSADTKCALTNTGATAGTHCFKTGAKFIAGLLTLNNGDTSSAMKDISKGLTTSPRQTTDTLTAALHDANLINRAQIEKYKTAQFEALKATITKAELKKTGKLLILYKLATVSDKDAKTEELAKKDTGRTGHSSIRPLDRCSKD</sequence>
<evidence type="ECO:0000256" key="7">
    <source>
        <dbReference type="SAM" id="MobiDB-lite"/>
    </source>
</evidence>
<feature type="signal peptide" evidence="8">
    <location>
        <begin position="1"/>
        <end position="22"/>
    </location>
</feature>
<dbReference type="Pfam" id="PF00913">
    <property type="entry name" value="Trypan_glycop"/>
    <property type="match status" value="1"/>
</dbReference>
<evidence type="ECO:0000256" key="1">
    <source>
        <dbReference type="ARBA" id="ARBA00004609"/>
    </source>
</evidence>
<organism evidence="10">
    <name type="scientific">Trypanosoma brucei</name>
    <dbReference type="NCBI Taxonomy" id="5691"/>
    <lineage>
        <taxon>Eukaryota</taxon>
        <taxon>Discoba</taxon>
        <taxon>Euglenozoa</taxon>
        <taxon>Kinetoplastea</taxon>
        <taxon>Metakinetoplastina</taxon>
        <taxon>Trypanosomatida</taxon>
        <taxon>Trypanosomatidae</taxon>
        <taxon>Trypanosoma</taxon>
    </lineage>
</organism>
<accession>M4TC20</accession>
<evidence type="ECO:0000313" key="10">
    <source>
        <dbReference type="EMBL" id="AGH60540.1"/>
    </source>
</evidence>
<keyword evidence="5" id="KW-0325">Glycoprotein</keyword>
<dbReference type="GO" id="GO:0005886">
    <property type="term" value="C:plasma membrane"/>
    <property type="evidence" value="ECO:0007669"/>
    <property type="project" value="UniProtKB-SubCell"/>
</dbReference>